<protein>
    <submittedName>
        <fullName evidence="4">DUF4333 domain-containing protein</fullName>
    </submittedName>
</protein>
<dbReference type="RefSeq" id="WP_159543055.1">
    <property type="nucleotide sequence ID" value="NZ_CP047156.1"/>
</dbReference>
<dbReference type="Proteomes" id="UP000463857">
    <property type="component" value="Chromosome"/>
</dbReference>
<proteinExistence type="predicted"/>
<feature type="domain" description="DUF4333" evidence="3">
    <location>
        <begin position="62"/>
        <end position="134"/>
    </location>
</feature>
<dbReference type="EMBL" id="CP047156">
    <property type="protein sequence ID" value="QHB99470.1"/>
    <property type="molecule type" value="Genomic_DNA"/>
</dbReference>
<accession>A0A7L4YJL1</accession>
<evidence type="ECO:0000256" key="1">
    <source>
        <dbReference type="SAM" id="MobiDB-lite"/>
    </source>
</evidence>
<dbReference type="KEGG" id="eke:EK0264_03680"/>
<keyword evidence="5" id="KW-1185">Reference proteome</keyword>
<organism evidence="4 5">
    <name type="scientific">Epidermidibacterium keratini</name>
    <dbReference type="NCBI Taxonomy" id="1891644"/>
    <lineage>
        <taxon>Bacteria</taxon>
        <taxon>Bacillati</taxon>
        <taxon>Actinomycetota</taxon>
        <taxon>Actinomycetes</taxon>
        <taxon>Sporichthyales</taxon>
        <taxon>Sporichthyaceae</taxon>
        <taxon>Epidermidibacterium</taxon>
    </lineage>
</organism>
<keyword evidence="2" id="KW-1133">Transmembrane helix</keyword>
<feature type="transmembrane region" description="Helical" evidence="2">
    <location>
        <begin position="43"/>
        <end position="67"/>
    </location>
</feature>
<dbReference type="InParanoid" id="A0A7L4YJL1"/>
<dbReference type="Pfam" id="PF14230">
    <property type="entry name" value="DUF4333"/>
    <property type="match status" value="1"/>
</dbReference>
<reference evidence="4 5" key="1">
    <citation type="journal article" date="2018" name="Int. J. Syst. Evol. Microbiol.">
        <title>Epidermidibacterium keratini gen. nov., sp. nov., a member of the family Sporichthyaceae, isolated from keratin epidermis.</title>
        <authorList>
            <person name="Lee D.G."/>
            <person name="Trujillo M.E."/>
            <person name="Kang S."/>
            <person name="Nam J.J."/>
            <person name="Kim Y.J."/>
        </authorList>
    </citation>
    <scope>NUCLEOTIDE SEQUENCE [LARGE SCALE GENOMIC DNA]</scope>
    <source>
        <strain evidence="4 5">EPI-7</strain>
    </source>
</reference>
<evidence type="ECO:0000313" key="4">
    <source>
        <dbReference type="EMBL" id="QHB99470.1"/>
    </source>
</evidence>
<dbReference type="InterPro" id="IPR025637">
    <property type="entry name" value="DUF4333"/>
</dbReference>
<evidence type="ECO:0000313" key="5">
    <source>
        <dbReference type="Proteomes" id="UP000463857"/>
    </source>
</evidence>
<keyword evidence="2" id="KW-0812">Transmembrane</keyword>
<sequence length="141" mass="15328">MYPHGPQGQPQQRPPQYGPQYGTGPYPQQSYGPPYQPPPKQGLAWWVWALIAGAVVMVGVFVTVVIVQANESETVSTERVRMEAQSILDDNNAGTLTGLECPTMEVEKGAVYTCVGEVDGYTVKVVVTVQDDEGNMLLEIS</sequence>
<dbReference type="AlphaFoldDB" id="A0A7L4YJL1"/>
<keyword evidence="2" id="KW-0472">Membrane</keyword>
<feature type="compositionally biased region" description="Low complexity" evidence="1">
    <location>
        <begin position="1"/>
        <end position="11"/>
    </location>
</feature>
<feature type="region of interest" description="Disordered" evidence="1">
    <location>
        <begin position="1"/>
        <end position="34"/>
    </location>
</feature>
<gene>
    <name evidence="4" type="ORF">EK0264_03680</name>
</gene>
<evidence type="ECO:0000256" key="2">
    <source>
        <dbReference type="SAM" id="Phobius"/>
    </source>
</evidence>
<evidence type="ECO:0000259" key="3">
    <source>
        <dbReference type="Pfam" id="PF14230"/>
    </source>
</evidence>
<feature type="compositionally biased region" description="Low complexity" evidence="1">
    <location>
        <begin position="18"/>
        <end position="33"/>
    </location>
</feature>
<name>A0A7L4YJL1_9ACTN</name>